<evidence type="ECO:0000313" key="3">
    <source>
        <dbReference type="Proteomes" id="UP000242814"/>
    </source>
</evidence>
<dbReference type="AlphaFoldDB" id="A0A1D2JG53"/>
<gene>
    <name evidence="2" type="ORF">ACO22_03377</name>
</gene>
<dbReference type="Proteomes" id="UP000242814">
    <property type="component" value="Unassembled WGS sequence"/>
</dbReference>
<dbReference type="EMBL" id="LZYO01000114">
    <property type="protein sequence ID" value="ODH32683.1"/>
    <property type="molecule type" value="Genomic_DNA"/>
</dbReference>
<sequence length="70" mass="7786">MGVGSLPNTPPQPSTDGYTDTDIPRLSIHGWLVGSQLTHPRLYQGRENMTPDPRGDNFMFIPILHVFTPP</sequence>
<organism evidence="2 3">
    <name type="scientific">Paracoccidioides brasiliensis</name>
    <dbReference type="NCBI Taxonomy" id="121759"/>
    <lineage>
        <taxon>Eukaryota</taxon>
        <taxon>Fungi</taxon>
        <taxon>Dikarya</taxon>
        <taxon>Ascomycota</taxon>
        <taxon>Pezizomycotina</taxon>
        <taxon>Eurotiomycetes</taxon>
        <taxon>Eurotiomycetidae</taxon>
        <taxon>Onygenales</taxon>
        <taxon>Ajellomycetaceae</taxon>
        <taxon>Paracoccidioides</taxon>
    </lineage>
</organism>
<reference evidence="2 3" key="1">
    <citation type="submission" date="2016-06" db="EMBL/GenBank/DDBJ databases">
        <authorList>
            <person name="Kjaerup R.B."/>
            <person name="Dalgaard T.S."/>
            <person name="Juul-Madsen H.R."/>
        </authorList>
    </citation>
    <scope>NUCLEOTIDE SEQUENCE [LARGE SCALE GENOMIC DNA]</scope>
    <source>
        <strain evidence="2 3">Pb300</strain>
    </source>
</reference>
<comment type="caution">
    <text evidence="2">The sequence shown here is derived from an EMBL/GenBank/DDBJ whole genome shotgun (WGS) entry which is preliminary data.</text>
</comment>
<feature type="region of interest" description="Disordered" evidence="1">
    <location>
        <begin position="1"/>
        <end position="22"/>
    </location>
</feature>
<proteinExistence type="predicted"/>
<evidence type="ECO:0000313" key="2">
    <source>
        <dbReference type="EMBL" id="ODH32683.1"/>
    </source>
</evidence>
<accession>A0A1D2JG53</accession>
<evidence type="ECO:0000256" key="1">
    <source>
        <dbReference type="SAM" id="MobiDB-lite"/>
    </source>
</evidence>
<name>A0A1D2JG53_PARBR</name>
<protein>
    <submittedName>
        <fullName evidence="2">Uncharacterized protein</fullName>
    </submittedName>
</protein>